<dbReference type="PROSITE" id="PS50005">
    <property type="entry name" value="TPR"/>
    <property type="match status" value="1"/>
</dbReference>
<reference evidence="3" key="1">
    <citation type="submission" date="2015-03" db="EMBL/GenBank/DDBJ databases">
        <title>Draft genome sequence of a novel methanotroph (Sn10-6) isolated from flooded ricefield rhizosphere in India.</title>
        <authorList>
            <person name="Pandit P.S."/>
            <person name="Pore S.D."/>
            <person name="Arora P."/>
            <person name="Kapse N.G."/>
            <person name="Dhakephalkar P.K."/>
            <person name="Rahalkar M.C."/>
        </authorList>
    </citation>
    <scope>NUCLEOTIDE SEQUENCE [LARGE SCALE GENOMIC DNA]</scope>
    <source>
        <strain evidence="3">Sn10-6</strain>
    </source>
</reference>
<sequence length="553" mass="62672">MQTNATLKLLPASFKFSQMLAQNAETGIYITSKDFQQVLSGQATSPLKLSRNNAINANFYLELAKQRLIAHNIDVARTLLKICLTFEQRAEFLELLGNTYLEQRDYESAASHYEAAVLANGRVSKWLFSNLEQARKQSTSSKNLIHSIIAGIERNPEFNFLYDRLDSLIHDYWLKQQGRLEVMAITNDRTGLLTAMTDISDFIYQTYLQAFGAKQNPTYINQCNLQRILIIGDMHIPQCVRYRIDQKVEQLEFAGKEVTTISWLELAKHQQELVFHDVVIFYRVPAEPQVLKTMAQVNATGKLSLYEIDDLLFDAAYPPPIETYGGYLSLNLYIQILKGMASFNAAARYCRYGLASTQPLADKLAQLVFANQCYIHRNGIDSHNLFREKALNPAKPTIDIFYGSGTMAHNSDFNELALPAITRILDEYPQAALMIAGYLKLPNEFVKRYPGRIKQMPPVKNIKTYWALLERADINLAVLHDDDINSCKSELKWFEAACLGIPSVLSTTANYRDVIQQDIDGILVSSSEDWYQGLKSLIENPEKTSIYGATSTC</sequence>
<feature type="repeat" description="TPR" evidence="1">
    <location>
        <begin position="90"/>
        <end position="123"/>
    </location>
</feature>
<evidence type="ECO:0008006" key="4">
    <source>
        <dbReference type="Google" id="ProtNLM"/>
    </source>
</evidence>
<comment type="caution">
    <text evidence="2">The sequence shown here is derived from an EMBL/GenBank/DDBJ whole genome shotgun (WGS) entry which is preliminary data.</text>
</comment>
<evidence type="ECO:0000313" key="2">
    <source>
        <dbReference type="EMBL" id="KJV06707.1"/>
    </source>
</evidence>
<dbReference type="OrthoDB" id="9801609at2"/>
<protein>
    <recommendedName>
        <fullName evidence="4">Glycosyl transferase family 1 domain-containing protein</fullName>
    </recommendedName>
</protein>
<accession>A0A0F3IJ64</accession>
<dbReference type="Gene3D" id="3.40.50.2000">
    <property type="entry name" value="Glycogen Phosphorylase B"/>
    <property type="match status" value="1"/>
</dbReference>
<keyword evidence="1" id="KW-0802">TPR repeat</keyword>
<evidence type="ECO:0000256" key="1">
    <source>
        <dbReference type="PROSITE-ProRule" id="PRU00339"/>
    </source>
</evidence>
<dbReference type="Proteomes" id="UP000033684">
    <property type="component" value="Unassembled WGS sequence"/>
</dbReference>
<dbReference type="PATRIC" id="fig|1632867.3.peg.5710"/>
<dbReference type="RefSeq" id="WP_045779046.1">
    <property type="nucleotide sequence ID" value="NZ_LAJX01000093.1"/>
</dbReference>
<proteinExistence type="predicted"/>
<dbReference type="EMBL" id="LAJX01000093">
    <property type="protein sequence ID" value="KJV06707.1"/>
    <property type="molecule type" value="Genomic_DNA"/>
</dbReference>
<organism evidence="2 3">
    <name type="scientific">Methylocucumis oryzae</name>
    <dbReference type="NCBI Taxonomy" id="1632867"/>
    <lineage>
        <taxon>Bacteria</taxon>
        <taxon>Pseudomonadati</taxon>
        <taxon>Pseudomonadota</taxon>
        <taxon>Gammaproteobacteria</taxon>
        <taxon>Methylococcales</taxon>
        <taxon>Methylococcaceae</taxon>
        <taxon>Methylocucumis</taxon>
    </lineage>
</organism>
<reference evidence="2 3" key="2">
    <citation type="journal article" date="2016" name="Microb. Ecol.">
        <title>Genome Characteristics of a Novel Type I Methanotroph (Sn10-6) Isolated from a Flooded Indian Rice Field.</title>
        <authorList>
            <person name="Rahalkar M.C."/>
            <person name="Pandit P.S."/>
            <person name="Dhakephalkar P.K."/>
            <person name="Pore S."/>
            <person name="Arora P."/>
            <person name="Kapse N."/>
        </authorList>
    </citation>
    <scope>NUCLEOTIDE SEQUENCE [LARGE SCALE GENOMIC DNA]</scope>
    <source>
        <strain evidence="2 3">Sn10-6</strain>
    </source>
</reference>
<gene>
    <name evidence="2" type="ORF">VZ94_09485</name>
</gene>
<evidence type="ECO:0000313" key="3">
    <source>
        <dbReference type="Proteomes" id="UP000033684"/>
    </source>
</evidence>
<keyword evidence="3" id="KW-1185">Reference proteome</keyword>
<dbReference type="AlphaFoldDB" id="A0A0F3IJ64"/>
<dbReference type="Pfam" id="PF13692">
    <property type="entry name" value="Glyco_trans_1_4"/>
    <property type="match status" value="1"/>
</dbReference>
<dbReference type="InterPro" id="IPR019734">
    <property type="entry name" value="TPR_rpt"/>
</dbReference>
<dbReference type="SUPFAM" id="SSF53756">
    <property type="entry name" value="UDP-Glycosyltransferase/glycogen phosphorylase"/>
    <property type="match status" value="1"/>
</dbReference>
<name>A0A0F3IJ64_9GAMM</name>